<reference evidence="2 3" key="1">
    <citation type="submission" date="2018-01" db="EMBL/GenBank/DDBJ databases">
        <title>Whole genome analyses suggest that Burkholderia sensu lato contains two further novel genera in the rhizoxinica-symbiotica group Mycetohabitans gen. nov., and Trinickia gen. nov.: implications for the evolution of diazotrophy and nodulation in the Burkholderiaceae.</title>
        <authorList>
            <person name="Estrada-de los Santos P."/>
            <person name="Palmer M."/>
            <person name="Chavez-Ramirez B."/>
            <person name="Beukes C."/>
            <person name="Steenkamp E.T."/>
            <person name="Hirsch A.M."/>
            <person name="Manyaka P."/>
            <person name="Maluk M."/>
            <person name="Lafos M."/>
            <person name="Crook M."/>
            <person name="Gross E."/>
            <person name="Simon M.F."/>
            <person name="Bueno dos Reis Junior F."/>
            <person name="Poole P.S."/>
            <person name="Venter S.N."/>
            <person name="James E.K."/>
        </authorList>
    </citation>
    <scope>NUCLEOTIDE SEQUENCE [LARGE SCALE GENOMIC DNA]</scope>
    <source>
        <strain evidence="2 3">GP25-8</strain>
    </source>
</reference>
<comment type="caution">
    <text evidence="2">The sequence shown here is derived from an EMBL/GenBank/DDBJ whole genome shotgun (WGS) entry which is preliminary data.</text>
</comment>
<keyword evidence="3" id="KW-1185">Reference proteome</keyword>
<feature type="region of interest" description="Disordered" evidence="1">
    <location>
        <begin position="237"/>
        <end position="288"/>
    </location>
</feature>
<feature type="compositionally biased region" description="Basic and acidic residues" evidence="1">
    <location>
        <begin position="266"/>
        <end position="288"/>
    </location>
</feature>
<protein>
    <submittedName>
        <fullName evidence="2">Uncharacterized protein</fullName>
    </submittedName>
</protein>
<evidence type="ECO:0000313" key="2">
    <source>
        <dbReference type="EMBL" id="PMS24054.1"/>
    </source>
</evidence>
<dbReference type="AlphaFoldDB" id="A0A2N7W3S8"/>
<sequence length="335" mass="38457">MVAREVVKTRWLGGERIWREVQTRFVERGARSMSAAIAARRSAGTNDARAWRTPRRAAHIAMRSARRRREAAVHRRVDASRRRVAMIVRSAYRAHTLTNRRSAKSFVSSSRSAHRDCGRQGANSRTSQVRELPIRDRIFILRRFQIHRMASAARIVRATQAPRADLARPQYRWRRTDVGALRFFSRRSDRQPATAAARRYVHRAASSPRRFLAESLSSPRDYAVATLARYESAARPAMIMRQRTDPQRSREQATVGVRNAQPTQDSRTRLASHESDGSRDRSPRPPAAEEIRRILIPLLQETLFSERTMGRLANGVVSEVDRRDSVEQYRKTGGR</sequence>
<gene>
    <name evidence="2" type="ORF">C0Z19_14580</name>
</gene>
<feature type="region of interest" description="Disordered" evidence="1">
    <location>
        <begin position="103"/>
        <end position="128"/>
    </location>
</feature>
<accession>A0A2N7W3S8</accession>
<evidence type="ECO:0000313" key="3">
    <source>
        <dbReference type="Proteomes" id="UP000235347"/>
    </source>
</evidence>
<name>A0A2N7W3S8_9BURK</name>
<evidence type="ECO:0000256" key="1">
    <source>
        <dbReference type="SAM" id="MobiDB-lite"/>
    </source>
</evidence>
<proteinExistence type="predicted"/>
<dbReference type="EMBL" id="PNYB01000011">
    <property type="protein sequence ID" value="PMS24054.1"/>
    <property type="molecule type" value="Genomic_DNA"/>
</dbReference>
<dbReference type="Proteomes" id="UP000235347">
    <property type="component" value="Unassembled WGS sequence"/>
</dbReference>
<feature type="compositionally biased region" description="Basic and acidic residues" evidence="1">
    <location>
        <begin position="242"/>
        <end position="251"/>
    </location>
</feature>
<organism evidence="2 3">
    <name type="scientific">Trinickia soli</name>
    <dbReference type="NCBI Taxonomy" id="380675"/>
    <lineage>
        <taxon>Bacteria</taxon>
        <taxon>Pseudomonadati</taxon>
        <taxon>Pseudomonadota</taxon>
        <taxon>Betaproteobacteria</taxon>
        <taxon>Burkholderiales</taxon>
        <taxon>Burkholderiaceae</taxon>
        <taxon>Trinickia</taxon>
    </lineage>
</organism>